<evidence type="ECO:0000313" key="2">
    <source>
        <dbReference type="EMBL" id="AYJ84773.1"/>
    </source>
</evidence>
<evidence type="ECO:0000256" key="1">
    <source>
        <dbReference type="SAM" id="SignalP"/>
    </source>
</evidence>
<keyword evidence="2" id="KW-0614">Plasmid</keyword>
<dbReference type="Pfam" id="PF09694">
    <property type="entry name" value="Gcw_chp"/>
    <property type="match status" value="1"/>
</dbReference>
<dbReference type="InterPro" id="IPR010239">
    <property type="entry name" value="CHP02001"/>
</dbReference>
<dbReference type="OrthoDB" id="9793561at2"/>
<dbReference type="EMBL" id="CP032828">
    <property type="protein sequence ID" value="AYJ84773.1"/>
    <property type="molecule type" value="Genomic_DNA"/>
</dbReference>
<sequence length="239" mass="25716">MGHFYSLRLAAALVLPVSCWIPSAMAQSGETDAVQPNVIISTNIGVVSDYRFRGLSYSNRDPALQGGIDAAFKSGWFVGTWASTIAKNSGSHTEIDLYGGYASEKNGVNYSATFYGYVYPGGSGVNYFELQGKVGKTIGPAHLELQLDYTPDQWNSTRDNLYIGAQTSVGIPGTPLTAKLRGGRENGSYNDKWDWEAGLSYSRRWLTVSASYVDTNYHGADEAGRLGSAGFVGSVIASF</sequence>
<geneLocation type="plasmid" evidence="2">
    <name>unnamed1</name>
</geneLocation>
<organism evidence="2 3">
    <name type="scientific">Sphingomonas paeninsulae</name>
    <dbReference type="NCBI Taxonomy" id="2319844"/>
    <lineage>
        <taxon>Bacteria</taxon>
        <taxon>Pseudomonadati</taxon>
        <taxon>Pseudomonadota</taxon>
        <taxon>Alphaproteobacteria</taxon>
        <taxon>Sphingomonadales</taxon>
        <taxon>Sphingomonadaceae</taxon>
        <taxon>Sphingomonas</taxon>
    </lineage>
</organism>
<evidence type="ECO:0000313" key="3">
    <source>
        <dbReference type="Proteomes" id="UP000276254"/>
    </source>
</evidence>
<feature type="chain" id="PRO_5019822598" evidence="1">
    <location>
        <begin position="27"/>
        <end position="239"/>
    </location>
</feature>
<proteinExistence type="predicted"/>
<dbReference type="NCBIfam" id="TIGR02001">
    <property type="entry name" value="gcw_chp"/>
    <property type="match status" value="1"/>
</dbReference>
<gene>
    <name evidence="2" type="ORF">D3Y57_01345</name>
</gene>
<dbReference type="KEGG" id="spha:D3Y57_01345"/>
<keyword evidence="1" id="KW-0732">Signal</keyword>
<keyword evidence="3" id="KW-1185">Reference proteome</keyword>
<name>A0A494TCE0_SPHPE</name>
<feature type="signal peptide" evidence="1">
    <location>
        <begin position="1"/>
        <end position="26"/>
    </location>
</feature>
<accession>A0A494TCE0</accession>
<dbReference type="AlphaFoldDB" id="A0A494TCE0"/>
<protein>
    <submittedName>
        <fullName evidence="2">Uncharacterized protein</fullName>
    </submittedName>
</protein>
<dbReference type="Proteomes" id="UP000276254">
    <property type="component" value="Plasmid unnamed1"/>
</dbReference>
<reference evidence="2 3" key="1">
    <citation type="submission" date="2018-09" db="EMBL/GenBank/DDBJ databases">
        <title>Sphingomonas peninsula sp. nov., isolated from fildes peninsula, Antarctic soil.</title>
        <authorList>
            <person name="Yingchao G."/>
        </authorList>
    </citation>
    <scope>NUCLEOTIDE SEQUENCE [LARGE SCALE GENOMIC DNA]</scope>
    <source>
        <strain evidence="2 3">YZ-8</strain>
        <plasmid evidence="2 3">unnamed1</plasmid>
    </source>
</reference>